<dbReference type="AlphaFoldDB" id="A0A2A7MLN0"/>
<comment type="caution">
    <text evidence="2">The sequence shown here is derived from an EMBL/GenBank/DDBJ whole genome shotgun (WGS) entry which is preliminary data.</text>
</comment>
<sequence length="805" mass="92559">MKSFSKKFFILIFTLLYTITFIPYPAQASTSKDIHIIQDSESISDLPQHFRKTNNINDIAKLKSLNLIGMDKLNISGSGQFTEFNLPLIQKEIGNDFSIIDVDLREESHGFINGIAISFANSKNNANKGLSYDDIIATENKNLSSIKINEPLTIFNTNKTITPIRVENENQLVTNKNISYLRIPVTDGELPNDDMVKYFVDFVNNQPENTWLHFHCKAGVGRTTTFMIMYDIIKNCNQVNLNDIIARQVLLSRIRSRNAVDFFIGKRYKFLKDFYNDCKNNCLETCSLNMTNDCINPINENSDIYIKNSIIPKTLYIIDENNMTKAEQTMISTLQGLIASKTDTQIYVLTSSEPDYKIWLNDLKNDYKIKYKIIKNPWKLVMKFKSYVNGYVLYSTSNPSSINNACTLASLEDSLAIDESIELILNNHGINNLVKDCRDTDKYWAYNTLWNSGLNHSTVIELSPDKYVPLRDYAMISKSLIFYEDDVTDYDLREKIFSSMDDNGHILGWGPDEHGNVSLASKYGVNMVASDWSYNLSVLSSFPLKSQTQKAKADIEKDGFHYVTFIMSDGDNAQWLLGSNYNNKNWFGSPYRGRFNLGWSLNPSLYYLAPTVFNKYYENASSKEYNDNFVVAPSGNGYIYPSKFPSDELDNYTKILNDYMAKVDQHNVLILDDEAFYRKDLWDKYTSHTNIEGLLYLNYDKNNSYEGKIIWSNNKPVVSCRDLLWSGLEDENQLISNINNRINSGYTSINDPNSYTFVYVHIWSNTMDNVYDVVNKLNKNPKVKIVTPDNFMRLIQMNLAESQPF</sequence>
<dbReference type="Pfam" id="PF16216">
    <property type="entry name" value="GxGYxYP_N"/>
    <property type="match status" value="1"/>
</dbReference>
<dbReference type="Pfam" id="PF14323">
    <property type="entry name" value="GxGYxYP_C"/>
    <property type="match status" value="1"/>
</dbReference>
<dbReference type="SUPFAM" id="SSF52799">
    <property type="entry name" value="(Phosphotyrosine protein) phosphatases II"/>
    <property type="match status" value="1"/>
</dbReference>
<dbReference type="STRING" id="137838.GCA_001458595_03929"/>
<dbReference type="Pfam" id="PF20957">
    <property type="entry name" value="GxGYxYP_N_2nd"/>
    <property type="match status" value="1"/>
</dbReference>
<dbReference type="InterPro" id="IPR025832">
    <property type="entry name" value="GxGYxYP_C"/>
</dbReference>
<dbReference type="InterPro" id="IPR029021">
    <property type="entry name" value="Prot-tyrosine_phosphatase-like"/>
</dbReference>
<dbReference type="Gene3D" id="3.90.190.10">
    <property type="entry name" value="Protein tyrosine phosphatase superfamily"/>
    <property type="match status" value="1"/>
</dbReference>
<reference evidence="2 3" key="1">
    <citation type="submission" date="2017-10" db="EMBL/GenBank/DDBJ databases">
        <title>Effective Description of Clostridium neonatale sp. nov. linked to necrotizing enterocolitis in neonates and a clarification of species assignable to the genus Clostridium (Prazmowski 1880) emend. Lawson and Rainey 2016.</title>
        <authorList>
            <person name="Bernard K."/>
            <person name="Burdz T."/>
            <person name="Wiebe D."/>
            <person name="Balcewich B."/>
            <person name="Alfa M."/>
            <person name="Bernier A.-M."/>
        </authorList>
    </citation>
    <scope>NUCLEOTIDE SEQUENCE [LARGE SCALE GENOMIC DNA]</scope>
    <source>
        <strain evidence="2 3">LCDC99A005</strain>
    </source>
</reference>
<evidence type="ECO:0000313" key="3">
    <source>
        <dbReference type="Proteomes" id="UP000220840"/>
    </source>
</evidence>
<organism evidence="2 3">
    <name type="scientific">Clostridium neonatale</name>
    <dbReference type="NCBI Taxonomy" id="137838"/>
    <lineage>
        <taxon>Bacteria</taxon>
        <taxon>Bacillati</taxon>
        <taxon>Bacillota</taxon>
        <taxon>Clostridia</taxon>
        <taxon>Eubacteriales</taxon>
        <taxon>Clostridiaceae</taxon>
        <taxon>Clostridium</taxon>
    </lineage>
</organism>
<evidence type="ECO:0000259" key="1">
    <source>
        <dbReference type="PROSITE" id="PS50056"/>
    </source>
</evidence>
<dbReference type="Gene3D" id="3.20.20.490">
    <property type="entry name" value="GxGYxYP glycoside hydrolase, C-terminal domain"/>
    <property type="match status" value="1"/>
</dbReference>
<dbReference type="PANTHER" id="PTHR37321:SF1">
    <property type="entry name" value="EXPORTED PROTEIN"/>
    <property type="match status" value="1"/>
</dbReference>
<dbReference type="PANTHER" id="PTHR37321">
    <property type="entry name" value="EXPORTED PROTEIN-RELATED"/>
    <property type="match status" value="1"/>
</dbReference>
<proteinExistence type="predicted"/>
<dbReference type="RefSeq" id="WP_058296556.1">
    <property type="nucleotide sequence ID" value="NZ_CAMRXB010000052.1"/>
</dbReference>
<dbReference type="InterPro" id="IPR032626">
    <property type="entry name" value="GxGYxYP_N_1st"/>
</dbReference>
<dbReference type="EMBL" id="PDCJ01000001">
    <property type="protein sequence ID" value="PEG32413.1"/>
    <property type="molecule type" value="Genomic_DNA"/>
</dbReference>
<dbReference type="PROSITE" id="PS50056">
    <property type="entry name" value="TYR_PHOSPHATASE_2"/>
    <property type="match status" value="1"/>
</dbReference>
<dbReference type="OrthoDB" id="3799094at2"/>
<accession>A0A2A7MLN0</accession>
<dbReference type="Pfam" id="PF20958">
    <property type="entry name" value="GxGYxYP_N_3rd"/>
    <property type="match status" value="1"/>
</dbReference>
<dbReference type="Gene3D" id="3.30.70.1690">
    <property type="match status" value="1"/>
</dbReference>
<feature type="domain" description="Tyrosine specific protein phosphatases" evidence="1">
    <location>
        <begin position="197"/>
        <end position="245"/>
    </location>
</feature>
<dbReference type="InterPro" id="IPR038410">
    <property type="entry name" value="GxGYxYP_C_sf"/>
</dbReference>
<evidence type="ECO:0000313" key="2">
    <source>
        <dbReference type="EMBL" id="PEG32413.1"/>
    </source>
</evidence>
<dbReference type="Proteomes" id="UP000220840">
    <property type="component" value="Unassembled WGS sequence"/>
</dbReference>
<dbReference type="InterPro" id="IPR048309">
    <property type="entry name" value="GxGYxYP_N_3rd"/>
</dbReference>
<protein>
    <recommendedName>
        <fullName evidence="1">Tyrosine specific protein phosphatases domain-containing protein</fullName>
    </recommendedName>
</protein>
<dbReference type="Pfam" id="PF14566">
    <property type="entry name" value="PTPlike_phytase"/>
    <property type="match status" value="1"/>
</dbReference>
<dbReference type="SMART" id="SM01301">
    <property type="entry name" value="PTPlike_phytase"/>
    <property type="match status" value="1"/>
</dbReference>
<keyword evidence="3" id="KW-1185">Reference proteome</keyword>
<dbReference type="InterPro" id="IPR048310">
    <property type="entry name" value="GxGYxYP_N_2nd"/>
</dbReference>
<gene>
    <name evidence="2" type="ORF">CQ394_12190</name>
</gene>
<name>A0A2A7MLN0_9CLOT</name>
<dbReference type="InterPro" id="IPR000387">
    <property type="entry name" value="Tyr_Pase_dom"/>
</dbReference>
<dbReference type="InterPro" id="IPR016130">
    <property type="entry name" value="Tyr_Pase_AS"/>
</dbReference>
<dbReference type="PROSITE" id="PS00383">
    <property type="entry name" value="TYR_PHOSPHATASE_1"/>
    <property type="match status" value="1"/>
</dbReference>